<dbReference type="EMBL" id="CAJA01000484">
    <property type="protein sequence ID" value="CCH75246.1"/>
    <property type="molecule type" value="Genomic_DNA"/>
</dbReference>
<evidence type="ECO:0000256" key="1">
    <source>
        <dbReference type="SAM" id="MobiDB-lite"/>
    </source>
</evidence>
<dbReference type="Proteomes" id="UP000035763">
    <property type="component" value="Unassembled WGS sequence"/>
</dbReference>
<name>W6K2A0_9MICO</name>
<organism evidence="2 3">
    <name type="scientific">Nostocoides australiense Ben110</name>
    <dbReference type="NCBI Taxonomy" id="1193182"/>
    <lineage>
        <taxon>Bacteria</taxon>
        <taxon>Bacillati</taxon>
        <taxon>Actinomycetota</taxon>
        <taxon>Actinomycetes</taxon>
        <taxon>Micrococcales</taxon>
        <taxon>Intrasporangiaceae</taxon>
        <taxon>Nostocoides</taxon>
    </lineage>
</organism>
<evidence type="ECO:0000313" key="3">
    <source>
        <dbReference type="Proteomes" id="UP000035763"/>
    </source>
</evidence>
<dbReference type="OrthoDB" id="5188291at2"/>
<gene>
    <name evidence="2" type="ORF">BN11_590013</name>
</gene>
<dbReference type="Pfam" id="PF04122">
    <property type="entry name" value="CW_binding_2"/>
    <property type="match status" value="3"/>
</dbReference>
<reference evidence="2 3" key="1">
    <citation type="journal article" date="2013" name="ISME J.">
        <title>A metabolic model for members of the genus Tetrasphaera involved in enhanced biological phosphorus removal.</title>
        <authorList>
            <person name="Kristiansen R."/>
            <person name="Nguyen H.T.T."/>
            <person name="Saunders A.M."/>
            <person name="Nielsen J.L."/>
            <person name="Wimmer R."/>
            <person name="Le V.Q."/>
            <person name="McIlroy S.J."/>
            <person name="Petrovski S."/>
            <person name="Seviour R.J."/>
            <person name="Calteau A."/>
            <person name="Nielsen K.L."/>
            <person name="Nielsen P.H."/>
        </authorList>
    </citation>
    <scope>NUCLEOTIDE SEQUENCE [LARGE SCALE GENOMIC DNA]</scope>
    <source>
        <strain evidence="2 3">Ben110</strain>
    </source>
</reference>
<keyword evidence="3" id="KW-1185">Reference proteome</keyword>
<comment type="caution">
    <text evidence="2">The sequence shown here is derived from an EMBL/GenBank/DDBJ whole genome shotgun (WGS) entry which is preliminary data.</text>
</comment>
<dbReference type="STRING" id="1193182.BN11_590013"/>
<evidence type="ECO:0000313" key="2">
    <source>
        <dbReference type="EMBL" id="CCH75246.1"/>
    </source>
</evidence>
<dbReference type="AlphaFoldDB" id="W6K2A0"/>
<accession>W6K2A0</accession>
<dbReference type="InterPro" id="IPR051922">
    <property type="entry name" value="Bact_Sporulation_Assoc"/>
</dbReference>
<dbReference type="Gene3D" id="3.40.50.12090">
    <property type="match status" value="1"/>
</dbReference>
<dbReference type="PANTHER" id="PTHR30032:SF8">
    <property type="entry name" value="GERMINATION-SPECIFIC N-ACETYLMURAMOYL-L-ALANINE AMIDASE"/>
    <property type="match status" value="1"/>
</dbReference>
<feature type="region of interest" description="Disordered" evidence="1">
    <location>
        <begin position="312"/>
        <end position="332"/>
    </location>
</feature>
<dbReference type="InterPro" id="IPR007253">
    <property type="entry name" value="Cell_wall-bd_2"/>
</dbReference>
<sequence length="663" mass="70007">MQYADPAASARGVGERGALGEHRVLVQPVYWTGSEPGALDTTAVAEAIGSANTYYRTSTNSAMSVTLAQTRPWEQITLTAEEAASCDTEAIERETRKVAPDTPGVRKHLDIVFPETSACKFGALFSRGLTEAGDGVAFLNGQQQVAWNLIAYGIGSNSGLGMANSISCWTDAAHTTPVPLSDYCKAEPGGDPWDLMGWWHYGKVGKISAANLRRMGVLSDADFPEVTPGSGQYTFIRPLSAYRGQRGFAITVGDTRYTVEYRTPTDLDSWIDDATWTDPTGVVRTDPGGGVIVRMQDLASETPADTTVLDFHPDGKDVPTDRHPGLEPGEKWTSPDEVVRLEVVSATAKGASIKVDFPSLEKVERWSGADRYAASAAMSAKSFDPGVAVAYIASGEVYPDALSGAPVAGKDRGPVLLVEDDRLPGGIQAELRRLTPGRIVILGGPATVGTAVADKLEDYTSGGVSRLFGDDRFATSAAISRDAFDPGVPTVYIASGRIYTDALSGAPVAGKTATPVLLVDTDAIPASIAAELTRLKPGRIIVMGGTSTITAKVETELRRYTSGGVLRYSGADRFDTSAAIAHENYNPGLAVVYVASGRVFPDALSGAPIAGMTRGPVLLVDTDAVPPAIDVELERLKPRRIVVLGGPATVSERVRAVLGSYLP</sequence>
<dbReference type="PANTHER" id="PTHR30032">
    <property type="entry name" value="N-ACETYLMURAMOYL-L-ALANINE AMIDASE-RELATED"/>
    <property type="match status" value="1"/>
</dbReference>
<protein>
    <submittedName>
        <fullName evidence="2">Uncharacterized protein</fullName>
    </submittedName>
</protein>
<proteinExistence type="predicted"/>